<organism evidence="12 13">
    <name type="scientific">Lentinus brumalis</name>
    <dbReference type="NCBI Taxonomy" id="2498619"/>
    <lineage>
        <taxon>Eukaryota</taxon>
        <taxon>Fungi</taxon>
        <taxon>Dikarya</taxon>
        <taxon>Basidiomycota</taxon>
        <taxon>Agaricomycotina</taxon>
        <taxon>Agaricomycetes</taxon>
        <taxon>Polyporales</taxon>
        <taxon>Polyporaceae</taxon>
        <taxon>Lentinus</taxon>
    </lineage>
</organism>
<name>A0A371CXC3_9APHY</name>
<protein>
    <submittedName>
        <fullName evidence="12">STE3-domain-containing protein</fullName>
    </submittedName>
</protein>
<dbReference type="AlphaFoldDB" id="A0A371CXC3"/>
<dbReference type="PANTHER" id="PTHR28097">
    <property type="entry name" value="PHEROMONE A FACTOR RECEPTOR"/>
    <property type="match status" value="1"/>
</dbReference>
<keyword evidence="3" id="KW-0589">Pheromone response</keyword>
<comment type="similarity">
    <text evidence="2">Belongs to the G-protein coupled receptor 4 family.</text>
</comment>
<feature type="transmembrane region" description="Helical" evidence="11">
    <location>
        <begin position="12"/>
        <end position="30"/>
    </location>
</feature>
<reference evidence="12 13" key="1">
    <citation type="journal article" date="2018" name="Biotechnol. Biofuels">
        <title>Integrative visual omics of the white-rot fungus Polyporus brumalis exposes the biotechnological potential of its oxidative enzymes for delignifying raw plant biomass.</title>
        <authorList>
            <person name="Miyauchi S."/>
            <person name="Rancon A."/>
            <person name="Drula E."/>
            <person name="Hage H."/>
            <person name="Chaduli D."/>
            <person name="Favel A."/>
            <person name="Grisel S."/>
            <person name="Henrissat B."/>
            <person name="Herpoel-Gimbert I."/>
            <person name="Ruiz-Duenas F.J."/>
            <person name="Chevret D."/>
            <person name="Hainaut M."/>
            <person name="Lin J."/>
            <person name="Wang M."/>
            <person name="Pangilinan J."/>
            <person name="Lipzen A."/>
            <person name="Lesage-Meessen L."/>
            <person name="Navarro D."/>
            <person name="Riley R."/>
            <person name="Grigoriev I.V."/>
            <person name="Zhou S."/>
            <person name="Raouche S."/>
            <person name="Rosso M.N."/>
        </authorList>
    </citation>
    <scope>NUCLEOTIDE SEQUENCE [LARGE SCALE GENOMIC DNA]</scope>
    <source>
        <strain evidence="12 13">BRFM 1820</strain>
    </source>
</reference>
<keyword evidence="4 11" id="KW-0812">Transmembrane</keyword>
<keyword evidence="7 11" id="KW-0472">Membrane</keyword>
<evidence type="ECO:0000256" key="6">
    <source>
        <dbReference type="ARBA" id="ARBA00023040"/>
    </source>
</evidence>
<dbReference type="GO" id="GO:0000750">
    <property type="term" value="P:pheromone-dependent signal transduction involved in conjugation with cellular fusion"/>
    <property type="evidence" value="ECO:0007669"/>
    <property type="project" value="TreeGrafter"/>
</dbReference>
<proteinExistence type="inferred from homology"/>
<keyword evidence="8" id="KW-0675">Receptor</keyword>
<feature type="transmembrane region" description="Helical" evidence="11">
    <location>
        <begin position="76"/>
        <end position="99"/>
    </location>
</feature>
<dbReference type="EMBL" id="KZ857443">
    <property type="protein sequence ID" value="RDX44942.1"/>
    <property type="molecule type" value="Genomic_DNA"/>
</dbReference>
<sequence>MLFIGPQPDPTYPLFPVFSFFGVVLGLLPLTWHLQAWNAGTVIYMLWASLASLVEFVDSIVWYGSLADVAPVWCDISTKFLIGAGVGIPASSLCIARRLYKITSVSTVSITRKEKLRNVYIDVAIAIGVPIIVMALHYIVQGHRYNIIENIGCAPDIWNTVPAYPLVFMWPVLLGCITFVYAALTLRTFYIHRLRFNQVVSSNNSLTVSRYLRLIALCCIVMALVTPLSAFSIYINTAGLQIQPWVSWANTHYNFSFVELFPAFVWQAKLASHVAIEMGRWIYPCSSILFFMLFGFADEARRCYSAAFWRAARVFGITPKPTGSGKANKYTGAFRMPDGSSGDVLPPYTPNAHLPFGKKKRTDSFASSLEDYDLEKSLPSPSTLAISPLDSPAHSTFASSSSSDVELSPRPIDTPHHHDNDDDVESEPRISISDEHPPSTPPTPDGLPRPLPAAVVPPYHRPFSPPVAWPGSSHLAPPPRKGSAGSISIIVHTTSTTF</sequence>
<dbReference type="CDD" id="cd14966">
    <property type="entry name" value="7tmD_STE3"/>
    <property type="match status" value="1"/>
</dbReference>
<evidence type="ECO:0000256" key="8">
    <source>
        <dbReference type="ARBA" id="ARBA00023170"/>
    </source>
</evidence>
<dbReference type="OrthoDB" id="2874149at2759"/>
<evidence type="ECO:0000256" key="4">
    <source>
        <dbReference type="ARBA" id="ARBA00022692"/>
    </source>
</evidence>
<evidence type="ECO:0000256" key="9">
    <source>
        <dbReference type="ARBA" id="ARBA00023224"/>
    </source>
</evidence>
<gene>
    <name evidence="12" type="ORF">OH76DRAFT_1421056</name>
</gene>
<feature type="region of interest" description="Disordered" evidence="10">
    <location>
        <begin position="383"/>
        <end position="498"/>
    </location>
</feature>
<evidence type="ECO:0000313" key="13">
    <source>
        <dbReference type="Proteomes" id="UP000256964"/>
    </source>
</evidence>
<keyword evidence="9" id="KW-0807">Transducer</keyword>
<feature type="compositionally biased region" description="Pro residues" evidence="10">
    <location>
        <begin position="438"/>
        <end position="451"/>
    </location>
</feature>
<dbReference type="PRINTS" id="PR00899">
    <property type="entry name" value="GPCRSTE3"/>
</dbReference>
<keyword evidence="13" id="KW-1185">Reference proteome</keyword>
<feature type="transmembrane region" description="Helical" evidence="11">
    <location>
        <begin position="119"/>
        <end position="140"/>
    </location>
</feature>
<keyword evidence="5 11" id="KW-1133">Transmembrane helix</keyword>
<dbReference type="InterPro" id="IPR000481">
    <property type="entry name" value="GPCR_Pheromne_B_alpha_rcpt"/>
</dbReference>
<dbReference type="PANTHER" id="PTHR28097:SF1">
    <property type="entry name" value="PHEROMONE A FACTOR RECEPTOR"/>
    <property type="match status" value="1"/>
</dbReference>
<evidence type="ECO:0000256" key="10">
    <source>
        <dbReference type="SAM" id="MobiDB-lite"/>
    </source>
</evidence>
<feature type="compositionally biased region" description="Low complexity" evidence="10">
    <location>
        <begin position="486"/>
        <end position="498"/>
    </location>
</feature>
<evidence type="ECO:0000256" key="2">
    <source>
        <dbReference type="ARBA" id="ARBA00011085"/>
    </source>
</evidence>
<evidence type="ECO:0000256" key="11">
    <source>
        <dbReference type="SAM" id="Phobius"/>
    </source>
</evidence>
<feature type="transmembrane region" description="Helical" evidence="11">
    <location>
        <begin position="42"/>
        <end position="64"/>
    </location>
</feature>
<evidence type="ECO:0000256" key="7">
    <source>
        <dbReference type="ARBA" id="ARBA00023136"/>
    </source>
</evidence>
<evidence type="ECO:0000256" key="5">
    <source>
        <dbReference type="ARBA" id="ARBA00022989"/>
    </source>
</evidence>
<dbReference type="Proteomes" id="UP000256964">
    <property type="component" value="Unassembled WGS sequence"/>
</dbReference>
<evidence type="ECO:0000313" key="12">
    <source>
        <dbReference type="EMBL" id="RDX44942.1"/>
    </source>
</evidence>
<evidence type="ECO:0000256" key="3">
    <source>
        <dbReference type="ARBA" id="ARBA00022507"/>
    </source>
</evidence>
<feature type="compositionally biased region" description="Basic and acidic residues" evidence="10">
    <location>
        <begin position="413"/>
        <end position="437"/>
    </location>
</feature>
<dbReference type="GO" id="GO:0005886">
    <property type="term" value="C:plasma membrane"/>
    <property type="evidence" value="ECO:0007669"/>
    <property type="project" value="TreeGrafter"/>
</dbReference>
<evidence type="ECO:0000256" key="1">
    <source>
        <dbReference type="ARBA" id="ARBA00004141"/>
    </source>
</evidence>
<dbReference type="Pfam" id="PF02076">
    <property type="entry name" value="STE3"/>
    <property type="match status" value="1"/>
</dbReference>
<feature type="transmembrane region" description="Helical" evidence="11">
    <location>
        <begin position="168"/>
        <end position="190"/>
    </location>
</feature>
<feature type="compositionally biased region" description="Pro residues" evidence="10">
    <location>
        <begin position="459"/>
        <end position="468"/>
    </location>
</feature>
<dbReference type="InterPro" id="IPR001499">
    <property type="entry name" value="GPCR_STE3"/>
</dbReference>
<accession>A0A371CXC3</accession>
<comment type="subcellular location">
    <subcellularLocation>
        <location evidence="1">Membrane</location>
        <topology evidence="1">Multi-pass membrane protein</topology>
    </subcellularLocation>
</comment>
<dbReference type="GO" id="GO:0004934">
    <property type="term" value="F:mating-type alpha-factor pheromone receptor activity"/>
    <property type="evidence" value="ECO:0007669"/>
    <property type="project" value="InterPro"/>
</dbReference>
<dbReference type="PRINTS" id="PR00901">
    <property type="entry name" value="PHEROMONEBAR"/>
</dbReference>
<keyword evidence="6" id="KW-0297">G-protein coupled receptor</keyword>
<feature type="transmembrane region" description="Helical" evidence="11">
    <location>
        <begin position="211"/>
        <end position="235"/>
    </location>
</feature>